<evidence type="ECO:0000313" key="1">
    <source>
        <dbReference type="EMBL" id="ETJ29586.1"/>
    </source>
</evidence>
<protein>
    <submittedName>
        <fullName evidence="1">Uncharacterized protein</fullName>
    </submittedName>
</protein>
<gene>
    <name evidence="1" type="ORF">Q604_UNBC15887G0001</name>
</gene>
<dbReference type="EMBL" id="AZMM01015887">
    <property type="protein sequence ID" value="ETJ29586.1"/>
    <property type="molecule type" value="Genomic_DNA"/>
</dbReference>
<accession>W1XHG4</accession>
<name>W1XHG4_9ZZZZ</name>
<feature type="non-terminal residue" evidence="1">
    <location>
        <position position="86"/>
    </location>
</feature>
<dbReference type="AlphaFoldDB" id="W1XHG4"/>
<feature type="non-terminal residue" evidence="1">
    <location>
        <position position="1"/>
    </location>
</feature>
<reference evidence="1" key="1">
    <citation type="submission" date="2013-12" db="EMBL/GenBank/DDBJ databases">
        <title>A Varibaculum cambriense genome reconstructed from a premature infant gut community with otherwise low bacterial novelty that shifts toward anaerobic metabolism during the third week of life.</title>
        <authorList>
            <person name="Brown C.T."/>
            <person name="Sharon I."/>
            <person name="Thomas B.C."/>
            <person name="Castelle C.J."/>
            <person name="Morowitz M.J."/>
            <person name="Banfield J.F."/>
        </authorList>
    </citation>
    <scope>NUCLEOTIDE SEQUENCE</scope>
</reference>
<sequence length="86" mass="9760">KKIYINEGNNENIVLSNSVSLQNDNKGIVFPDEFLLNKGVGEISSEKLFSEDLNIIKDNFYFSLDYSKVNGEKGNFIIKLNVNEVK</sequence>
<organism evidence="1">
    <name type="scientific">human gut metagenome</name>
    <dbReference type="NCBI Taxonomy" id="408170"/>
    <lineage>
        <taxon>unclassified sequences</taxon>
        <taxon>metagenomes</taxon>
        <taxon>organismal metagenomes</taxon>
    </lineage>
</organism>
<comment type="caution">
    <text evidence="1">The sequence shown here is derived from an EMBL/GenBank/DDBJ whole genome shotgun (WGS) entry which is preliminary data.</text>
</comment>
<proteinExistence type="predicted"/>